<comment type="caution">
    <text evidence="1">The sequence shown here is derived from an EMBL/GenBank/DDBJ whole genome shotgun (WGS) entry which is preliminary data.</text>
</comment>
<dbReference type="Pfam" id="PF05930">
    <property type="entry name" value="Phage_AlpA"/>
    <property type="match status" value="1"/>
</dbReference>
<dbReference type="InterPro" id="IPR010260">
    <property type="entry name" value="AlpA"/>
</dbReference>
<name>A0A3M6QVJ6_9BURK</name>
<organism evidence="1 2">
    <name type="scientific">Allofranklinella schreckenbergeri</name>
    <dbReference type="NCBI Taxonomy" id="1076744"/>
    <lineage>
        <taxon>Bacteria</taxon>
        <taxon>Pseudomonadati</taxon>
        <taxon>Pseudomonadota</taxon>
        <taxon>Betaproteobacteria</taxon>
        <taxon>Burkholderiales</taxon>
        <taxon>Comamonadaceae</taxon>
        <taxon>Allofranklinella</taxon>
    </lineage>
</organism>
<gene>
    <name evidence="1" type="ORF">EBQ24_10255</name>
</gene>
<proteinExistence type="predicted"/>
<sequence length="79" mass="9148">MQFHYEVLTMENADSDLLCVKRLSVYIGLSRASIYESLRDGKLPQPTMLVRNSPRWEKSEVDAFLRARAQEKFGGRKNV</sequence>
<accession>A0A3M6QVJ6</accession>
<evidence type="ECO:0000313" key="2">
    <source>
        <dbReference type="Proteomes" id="UP000281171"/>
    </source>
</evidence>
<dbReference type="EMBL" id="RDQK01000026">
    <property type="protein sequence ID" value="RMX07045.1"/>
    <property type="molecule type" value="Genomic_DNA"/>
</dbReference>
<dbReference type="Gene3D" id="1.10.238.160">
    <property type="match status" value="1"/>
</dbReference>
<protein>
    <submittedName>
        <fullName evidence="1">AlpA family phage regulatory protein</fullName>
    </submittedName>
</protein>
<evidence type="ECO:0000313" key="1">
    <source>
        <dbReference type="EMBL" id="RMX07045.1"/>
    </source>
</evidence>
<dbReference type="Proteomes" id="UP000281171">
    <property type="component" value="Unassembled WGS sequence"/>
</dbReference>
<dbReference type="AlphaFoldDB" id="A0A3M6QVJ6"/>
<reference evidence="1 2" key="1">
    <citation type="submission" date="2018-10" db="EMBL/GenBank/DDBJ databases">
        <title>Comamonadaceae CDC group NO-1 genome sequencing and assembly.</title>
        <authorList>
            <person name="Bernier A.-M."/>
            <person name="Bernard K."/>
        </authorList>
    </citation>
    <scope>NUCLEOTIDE SEQUENCE [LARGE SCALE GENOMIC DNA]</scope>
    <source>
        <strain evidence="1 2">NML180581</strain>
    </source>
</reference>